<dbReference type="AlphaFoldDB" id="A0A9W9WGJ0"/>
<protein>
    <submittedName>
        <fullName evidence="2">Uncharacterized protein</fullName>
    </submittedName>
</protein>
<dbReference type="EMBL" id="JAPWDO010000008">
    <property type="protein sequence ID" value="KAJ5459103.1"/>
    <property type="molecule type" value="Genomic_DNA"/>
</dbReference>
<feature type="compositionally biased region" description="Acidic residues" evidence="1">
    <location>
        <begin position="211"/>
        <end position="228"/>
    </location>
</feature>
<organism evidence="2 3">
    <name type="scientific">Penicillium desertorum</name>
    <dbReference type="NCBI Taxonomy" id="1303715"/>
    <lineage>
        <taxon>Eukaryota</taxon>
        <taxon>Fungi</taxon>
        <taxon>Dikarya</taxon>
        <taxon>Ascomycota</taxon>
        <taxon>Pezizomycotina</taxon>
        <taxon>Eurotiomycetes</taxon>
        <taxon>Eurotiomycetidae</taxon>
        <taxon>Eurotiales</taxon>
        <taxon>Aspergillaceae</taxon>
        <taxon>Penicillium</taxon>
    </lineage>
</organism>
<feature type="region of interest" description="Disordered" evidence="1">
    <location>
        <begin position="58"/>
        <end position="311"/>
    </location>
</feature>
<proteinExistence type="predicted"/>
<feature type="compositionally biased region" description="Acidic residues" evidence="1">
    <location>
        <begin position="158"/>
        <end position="172"/>
    </location>
</feature>
<name>A0A9W9WGJ0_9EURO</name>
<reference evidence="2" key="1">
    <citation type="submission" date="2022-12" db="EMBL/GenBank/DDBJ databases">
        <authorList>
            <person name="Petersen C."/>
        </authorList>
    </citation>
    <scope>NUCLEOTIDE SEQUENCE</scope>
    <source>
        <strain evidence="2">IBT 17660</strain>
    </source>
</reference>
<evidence type="ECO:0000313" key="3">
    <source>
        <dbReference type="Proteomes" id="UP001147760"/>
    </source>
</evidence>
<evidence type="ECO:0000313" key="2">
    <source>
        <dbReference type="EMBL" id="KAJ5459103.1"/>
    </source>
</evidence>
<dbReference type="OrthoDB" id="4368917at2759"/>
<comment type="caution">
    <text evidence="2">The sequence shown here is derived from an EMBL/GenBank/DDBJ whole genome shotgun (WGS) entry which is preliminary data.</text>
</comment>
<accession>A0A9W9WGJ0</accession>
<sequence>MQAGVYLTVQNGFGPVERQRFADTFYEAAERLGISLPFPTAGPLQQQVGSKRVYQGIDEQQPVAKRQRTQDLLQEQDVHGAAQDGEPSSSSVSSSSSEEEEEEVAQIKVQLNRQENSPIKVSDQVPVVRKMTQEDMIHPEENDGSSSFTQKQSSEQPSSEEDGDDYSSEEEKEGAPNPTKEVSQAELEHDMKAKAAIRPQDENSEPSSSSSEDESSEEGSSEGESDEGAEPRQQQTPKEDLPKGPIYNLNEPIQLSDDDSSDSSSEDESSDEESEAEFEEQIEKHLATPEAFFSKGTRKDNGSISYPTRGR</sequence>
<feature type="compositionally biased region" description="Polar residues" evidence="1">
    <location>
        <begin position="109"/>
        <end position="119"/>
    </location>
</feature>
<feature type="compositionally biased region" description="Basic and acidic residues" evidence="1">
    <location>
        <begin position="131"/>
        <end position="141"/>
    </location>
</feature>
<feature type="compositionally biased region" description="Acidic residues" evidence="1">
    <location>
        <begin position="256"/>
        <end position="280"/>
    </location>
</feature>
<reference evidence="2" key="2">
    <citation type="journal article" date="2023" name="IMA Fungus">
        <title>Comparative genomic study of the Penicillium genus elucidates a diverse pangenome and 15 lateral gene transfer events.</title>
        <authorList>
            <person name="Petersen C."/>
            <person name="Sorensen T."/>
            <person name="Nielsen M.R."/>
            <person name="Sondergaard T.E."/>
            <person name="Sorensen J.L."/>
            <person name="Fitzpatrick D.A."/>
            <person name="Frisvad J.C."/>
            <person name="Nielsen K.L."/>
        </authorList>
    </citation>
    <scope>NUCLEOTIDE SEQUENCE</scope>
    <source>
        <strain evidence="2">IBT 17660</strain>
    </source>
</reference>
<evidence type="ECO:0000256" key="1">
    <source>
        <dbReference type="SAM" id="MobiDB-lite"/>
    </source>
</evidence>
<dbReference type="Proteomes" id="UP001147760">
    <property type="component" value="Unassembled WGS sequence"/>
</dbReference>
<feature type="compositionally biased region" description="Polar residues" evidence="1">
    <location>
        <begin position="302"/>
        <end position="311"/>
    </location>
</feature>
<gene>
    <name evidence="2" type="ORF">N7530_011047</name>
</gene>
<keyword evidence="3" id="KW-1185">Reference proteome</keyword>